<organism evidence="1 2">
    <name type="scientific">Meridianimarinicoccus aquatilis</name>
    <dbReference type="NCBI Taxonomy" id="2552766"/>
    <lineage>
        <taxon>Bacteria</taxon>
        <taxon>Pseudomonadati</taxon>
        <taxon>Pseudomonadota</taxon>
        <taxon>Alphaproteobacteria</taxon>
        <taxon>Rhodobacterales</taxon>
        <taxon>Paracoccaceae</taxon>
        <taxon>Meridianimarinicoccus</taxon>
    </lineage>
</organism>
<proteinExistence type="predicted"/>
<gene>
    <name evidence="1" type="ORF">E2L05_05755</name>
</gene>
<evidence type="ECO:0000313" key="1">
    <source>
        <dbReference type="EMBL" id="TDL90429.1"/>
    </source>
</evidence>
<dbReference type="Proteomes" id="UP000294562">
    <property type="component" value="Unassembled WGS sequence"/>
</dbReference>
<dbReference type="OrthoDB" id="9997at2"/>
<reference evidence="1 2" key="1">
    <citation type="submission" date="2019-03" db="EMBL/GenBank/DDBJ databases">
        <title>Rhodobacteraceae bacterium SM1902, a new member of the family Rhodobacteraceae isolated from Yantai.</title>
        <authorList>
            <person name="Sun Y."/>
        </authorList>
    </citation>
    <scope>NUCLEOTIDE SEQUENCE [LARGE SCALE GENOMIC DNA]</scope>
    <source>
        <strain evidence="1 2">SM1902</strain>
    </source>
</reference>
<dbReference type="EMBL" id="SMZO01000009">
    <property type="protein sequence ID" value="TDL90429.1"/>
    <property type="molecule type" value="Genomic_DNA"/>
</dbReference>
<accession>A0A4V3BCD4</accession>
<keyword evidence="2" id="KW-1185">Reference proteome</keyword>
<comment type="caution">
    <text evidence="1">The sequence shown here is derived from an EMBL/GenBank/DDBJ whole genome shotgun (WGS) entry which is preliminary data.</text>
</comment>
<sequence>MFRFFFRIVLLACLVGPFVFGWAALQPDPILPTSATMNPKMAVQARGFAKRVRDAMEAPPTQDGLVHISASQAELNSGIAAASRLVRPLRGMSVVDENGVRVLVSGQIPKLADLGWVNFTAQVAPSAEGLEITEIKLGRMTLPPGLTVAALRGVLNLAGPGEVGSVLLGSIESLSTESGKVVLTLDGGAAGGPPMFDKIKDGFRQIAGMSSADAVSAHYDAMSDAGRQGQLPASGSSLPWIRFTLARVAEAEHETTADMRSDLDAAFLALGAHCGDRRALEAVVGELSSPQVQSPCAGTQLLGRNDLRQHFTLSAALAAAGGAGASFGMGEVKELLDAGKSGGSGYSFDDIAMDRAGIALIERASGGSPDALAALVAKIKREGDVAPAISGLPSQMSEAEFEARFGGVDTPAYQAQIAEIDARIDALAVHLP</sequence>
<evidence type="ECO:0000313" key="2">
    <source>
        <dbReference type="Proteomes" id="UP000294562"/>
    </source>
</evidence>
<name>A0A4V3BCD4_9RHOB</name>
<dbReference type="AlphaFoldDB" id="A0A4V3BCD4"/>
<protein>
    <submittedName>
        <fullName evidence="1">Uncharacterized protein</fullName>
    </submittedName>
</protein>
<dbReference type="RefSeq" id="WP_133341944.1">
    <property type="nucleotide sequence ID" value="NZ_SMZO01000009.1"/>
</dbReference>